<dbReference type="Pfam" id="PF00174">
    <property type="entry name" value="Oxidored_molyb"/>
    <property type="match status" value="1"/>
</dbReference>
<evidence type="ECO:0000313" key="3">
    <source>
        <dbReference type="EMBL" id="MBM5572025.1"/>
    </source>
</evidence>
<dbReference type="InterPro" id="IPR000572">
    <property type="entry name" value="OxRdtase_Mopterin-bd_dom"/>
</dbReference>
<gene>
    <name evidence="3" type="ORF">GM173_10610</name>
</gene>
<dbReference type="EMBL" id="WOFE01000004">
    <property type="protein sequence ID" value="MBM5572025.1"/>
    <property type="molecule type" value="Genomic_DNA"/>
</dbReference>
<dbReference type="Proteomes" id="UP001195660">
    <property type="component" value="Unassembled WGS sequence"/>
</dbReference>
<dbReference type="RefSeq" id="WP_203571357.1">
    <property type="nucleotide sequence ID" value="NZ_WOFE01000004.1"/>
</dbReference>
<feature type="domain" description="Oxidoreductase molybdopterin-binding" evidence="2">
    <location>
        <begin position="58"/>
        <end position="132"/>
    </location>
</feature>
<feature type="chain" id="PRO_5045442440" evidence="1">
    <location>
        <begin position="21"/>
        <end position="158"/>
    </location>
</feature>
<proteinExistence type="predicted"/>
<dbReference type="InterPro" id="IPR036374">
    <property type="entry name" value="OxRdtase_Mopterin-bd_sf"/>
</dbReference>
<keyword evidence="1" id="KW-0732">Signal</keyword>
<reference evidence="3 4" key="1">
    <citation type="submission" date="2019-11" db="EMBL/GenBank/DDBJ databases">
        <title>Novel Deefgea species.</title>
        <authorList>
            <person name="Han J.-H."/>
        </authorList>
    </citation>
    <scope>NUCLEOTIDE SEQUENCE [LARGE SCALE GENOMIC DNA]</scope>
    <source>
        <strain evidence="3 4">LMG 24817</strain>
    </source>
</reference>
<protein>
    <submittedName>
        <fullName evidence="3">Molybdopterin-dependent oxidoreductase</fullName>
    </submittedName>
</protein>
<comment type="caution">
    <text evidence="3">The sequence shown here is derived from an EMBL/GenBank/DDBJ whole genome shotgun (WGS) entry which is preliminary data.</text>
</comment>
<evidence type="ECO:0000313" key="4">
    <source>
        <dbReference type="Proteomes" id="UP001195660"/>
    </source>
</evidence>
<accession>A0ABS2CCZ3</accession>
<organism evidence="3 4">
    <name type="scientific">Deefgea chitinilytica</name>
    <dbReference type="NCBI Taxonomy" id="570276"/>
    <lineage>
        <taxon>Bacteria</taxon>
        <taxon>Pseudomonadati</taxon>
        <taxon>Pseudomonadota</taxon>
        <taxon>Betaproteobacteria</taxon>
        <taxon>Neisseriales</taxon>
        <taxon>Chitinibacteraceae</taxon>
        <taxon>Deefgea</taxon>
    </lineage>
</organism>
<sequence length="158" mass="17884">MLRTLLLSFCFATFSAFASAEVSEKIILTVTGKPASNTIQFSDAALAKLPQKSMTVQTPWYPAPKKFEGPLLRDVLKLAGIHSGQIRLIALNDYTISIPVSDAFEYDVIIARQLDGKPMSVREKGPLFIVYPFHEHEELRKTDYYRRCSWQLRSITAE</sequence>
<keyword evidence="4" id="KW-1185">Reference proteome</keyword>
<dbReference type="Gene3D" id="3.90.420.10">
    <property type="entry name" value="Oxidoreductase, molybdopterin-binding domain"/>
    <property type="match status" value="1"/>
</dbReference>
<name>A0ABS2CCZ3_9NEIS</name>
<dbReference type="SUPFAM" id="SSF56524">
    <property type="entry name" value="Oxidoreductase molybdopterin-binding domain"/>
    <property type="match status" value="1"/>
</dbReference>
<feature type="signal peptide" evidence="1">
    <location>
        <begin position="1"/>
        <end position="20"/>
    </location>
</feature>
<evidence type="ECO:0000256" key="1">
    <source>
        <dbReference type="SAM" id="SignalP"/>
    </source>
</evidence>
<evidence type="ECO:0000259" key="2">
    <source>
        <dbReference type="Pfam" id="PF00174"/>
    </source>
</evidence>